<dbReference type="MEROPS" id="T03.001"/>
<dbReference type="GO" id="GO:0006751">
    <property type="term" value="P:glutathione catabolic process"/>
    <property type="evidence" value="ECO:0007669"/>
    <property type="project" value="UniProtKB-UniRule"/>
</dbReference>
<accession>A0A077PTE7</accession>
<reference evidence="14" key="1">
    <citation type="submission" date="2013-07" db="EMBL/GenBank/DDBJ databases">
        <title>Sub-species coevolution in mutualistic symbiosis.</title>
        <authorList>
            <person name="Murfin K."/>
            <person name="Klassen J."/>
            <person name="Lee M."/>
            <person name="Forst S."/>
            <person name="Stock P."/>
            <person name="Goodrich-Blair H."/>
        </authorList>
    </citation>
    <scope>NUCLEOTIDE SEQUENCE [LARGE SCALE GENOMIC DNA]</scope>
    <source>
        <strain evidence="14">Kraussei Becker Underwood</strain>
    </source>
</reference>
<dbReference type="Gene3D" id="1.10.246.130">
    <property type="match status" value="1"/>
</dbReference>
<comment type="similarity">
    <text evidence="3 11">Belongs to the gamma-glutamyltransferase family.</text>
</comment>
<evidence type="ECO:0000313" key="14">
    <source>
        <dbReference type="EMBL" id="CDH23119.1"/>
    </source>
</evidence>
<keyword evidence="4 11" id="KW-0808">Transferase</keyword>
<dbReference type="PANTHER" id="PTHR43199:SF1">
    <property type="entry name" value="GLUTATHIONE HYDROLASE PROENZYME"/>
    <property type="match status" value="1"/>
</dbReference>
<protein>
    <recommendedName>
        <fullName evidence="11">Glutathione hydrolase proenzyme</fullName>
        <ecNumber evidence="11">2.3.2.2</ecNumber>
        <ecNumber evidence="11">3.4.19.13</ecNumber>
    </recommendedName>
    <component>
        <recommendedName>
            <fullName evidence="11">Glutathione hydrolase large chain</fullName>
        </recommendedName>
    </component>
    <component>
        <recommendedName>
            <fullName evidence="11">Glutathione hydrolase small chain</fullName>
        </recommendedName>
    </component>
</protein>
<comment type="caution">
    <text evidence="14">The sequence shown here is derived from an EMBL/GenBank/DDBJ whole genome shotgun (WGS) entry which is preliminary data.</text>
</comment>
<feature type="binding site" evidence="10">
    <location>
        <begin position="392"/>
        <end position="394"/>
    </location>
    <ligand>
        <name>L-glutamate</name>
        <dbReference type="ChEBI" id="CHEBI:29985"/>
    </ligand>
</feature>
<evidence type="ECO:0000256" key="4">
    <source>
        <dbReference type="ARBA" id="ARBA00022679"/>
    </source>
</evidence>
<comment type="PTM">
    <text evidence="11">Cleaved by autocatalysis into a large and a small subunit.</text>
</comment>
<evidence type="ECO:0000256" key="6">
    <source>
        <dbReference type="ARBA" id="ARBA00023145"/>
    </source>
</evidence>
<dbReference type="Pfam" id="PF01019">
    <property type="entry name" value="G_glu_transpept"/>
    <property type="match status" value="1"/>
</dbReference>
<dbReference type="EC" id="2.3.2.2" evidence="11"/>
<dbReference type="GO" id="GO:0006750">
    <property type="term" value="P:glutathione biosynthetic process"/>
    <property type="evidence" value="ECO:0007669"/>
    <property type="project" value="UniProtKB-KW"/>
</dbReference>
<dbReference type="PANTHER" id="PTHR43199">
    <property type="entry name" value="GLUTATHIONE HYDROLASE"/>
    <property type="match status" value="1"/>
</dbReference>
<evidence type="ECO:0000256" key="8">
    <source>
        <dbReference type="ARBA" id="ARBA00047417"/>
    </source>
</evidence>
<feature type="binding site" evidence="10">
    <location>
        <position position="467"/>
    </location>
    <ligand>
        <name>L-glutamate</name>
        <dbReference type="ChEBI" id="CHEBI:29985"/>
    </ligand>
</feature>
<keyword evidence="7 11" id="KW-0012">Acyltransferase</keyword>
<evidence type="ECO:0000256" key="11">
    <source>
        <dbReference type="RuleBase" id="RU368036"/>
    </source>
</evidence>
<evidence type="ECO:0000256" key="2">
    <source>
        <dbReference type="ARBA" id="ARBA00001089"/>
    </source>
</evidence>
<feature type="region of interest" description="Disordered" evidence="12">
    <location>
        <begin position="352"/>
        <end position="376"/>
    </location>
</feature>
<keyword evidence="11" id="KW-0317">Glutathione biosynthesis</keyword>
<feature type="binding site" evidence="10">
    <location>
        <position position="98"/>
    </location>
    <ligand>
        <name>L-glutamate</name>
        <dbReference type="ChEBI" id="CHEBI:29985"/>
    </ligand>
</feature>
<dbReference type="RefSeq" id="WP_038192028.1">
    <property type="nucleotide sequence ID" value="NZ_CAWLXS010000015.1"/>
</dbReference>
<keyword evidence="13" id="KW-0732">Signal</keyword>
<dbReference type="InterPro" id="IPR043138">
    <property type="entry name" value="GGT_lsub"/>
</dbReference>
<feature type="binding site" evidence="10">
    <location>
        <position position="416"/>
    </location>
    <ligand>
        <name>L-glutamate</name>
        <dbReference type="ChEBI" id="CHEBI:29985"/>
    </ligand>
</feature>
<comment type="catalytic activity">
    <reaction evidence="2 11">
        <text>glutathione + H2O = L-cysteinylglycine + L-glutamate</text>
        <dbReference type="Rhea" id="RHEA:28807"/>
        <dbReference type="ChEBI" id="CHEBI:15377"/>
        <dbReference type="ChEBI" id="CHEBI:29985"/>
        <dbReference type="ChEBI" id="CHEBI:57925"/>
        <dbReference type="ChEBI" id="CHEBI:61694"/>
        <dbReference type="EC" id="3.4.19.13"/>
    </reaction>
</comment>
<evidence type="ECO:0000256" key="1">
    <source>
        <dbReference type="ARBA" id="ARBA00001049"/>
    </source>
</evidence>
<dbReference type="Proteomes" id="UP000028493">
    <property type="component" value="Unassembled WGS sequence"/>
</dbReference>
<dbReference type="InterPro" id="IPR051792">
    <property type="entry name" value="GGT_bact"/>
</dbReference>
<dbReference type="InterPro" id="IPR029055">
    <property type="entry name" value="Ntn_hydrolases_N"/>
</dbReference>
<evidence type="ECO:0000256" key="10">
    <source>
        <dbReference type="PIRSR" id="PIRSR600101-2"/>
    </source>
</evidence>
<dbReference type="PROSITE" id="PS00462">
    <property type="entry name" value="G_GLU_TRANSPEPTIDASE"/>
    <property type="match status" value="1"/>
</dbReference>
<proteinExistence type="inferred from homology"/>
<evidence type="ECO:0000313" key="15">
    <source>
        <dbReference type="Proteomes" id="UP000028493"/>
    </source>
</evidence>
<dbReference type="AlphaFoldDB" id="A0A077PTE7"/>
<dbReference type="HOGENOM" id="CLU_014813_0_3_6"/>
<evidence type="ECO:0000256" key="3">
    <source>
        <dbReference type="ARBA" id="ARBA00009381"/>
    </source>
</evidence>
<dbReference type="NCBIfam" id="TIGR00066">
    <property type="entry name" value="g_glut_trans"/>
    <property type="match status" value="1"/>
</dbReference>
<sequence>MLKAWKIPFVAVSLLVSSSLYAAYEPAVEAKQGMVVSSQYLASQVGVDILKMGGNAIDAAVAVGYAQAVVNPCCGNIGGGGFMTIHLANGKDTFINFRETAPAAASANMYLDKDGNVIKGASLYGYKAIGVPGTVMGLDAALHKYGSMTREQVMAPAIKLARKGYILTRGDTDILDTTVKRFTQDPEAARIFLRKDGTPFKPGDKLVQTDLANTLELIAKKGPDVFYHGKIPQLVEESSKKSGGIITAADFANYNITETTPVTCSYRGYKFISSPPPSSGGVTLCEILNIVEDYDLKSMGFNSAAYIHTLTEAMRHAYMDRNTYLGDPEFIKNPLDRLLSKSYAESIRKEIEPNKATPSKNVQPGVGPHEKPETTHYSVVDKDGNAVSTTYTINGRFGAVVIAPGTGFFLNDEMDDFTTKIGEKNLYGLVQGATNSIAPGKRPLSSMSPTLVTKDNKIFLVLGSPGGSRIISITLQTALNILDFGMPPQEAVNSPRIHHQWLPDEVYYEQRGLSKDTLNVLEKMDYKMVEQTPWGAAELIMIGLPGAVGVSPTNSSGNDSAVSGVVREGYIYGSNDVRRPAGAAIGY</sequence>
<dbReference type="Gene3D" id="3.60.20.40">
    <property type="match status" value="1"/>
</dbReference>
<keyword evidence="6 11" id="KW-0865">Zymogen</keyword>
<dbReference type="UniPathway" id="UPA00204"/>
<comment type="pathway">
    <text evidence="11">Sulfur metabolism; glutathione metabolism.</text>
</comment>
<comment type="subunit">
    <text evidence="11">This enzyme consists of two polypeptide chains, which are synthesized in precursor form from a single polypeptide.</text>
</comment>
<dbReference type="EMBL" id="CBSZ010000057">
    <property type="protein sequence ID" value="CDH23119.1"/>
    <property type="molecule type" value="Genomic_DNA"/>
</dbReference>
<evidence type="ECO:0000256" key="12">
    <source>
        <dbReference type="SAM" id="MobiDB-lite"/>
    </source>
</evidence>
<dbReference type="GO" id="GO:0036374">
    <property type="term" value="F:glutathione hydrolase activity"/>
    <property type="evidence" value="ECO:0007669"/>
    <property type="project" value="UniProtKB-UniRule"/>
</dbReference>
<dbReference type="InterPro" id="IPR000101">
    <property type="entry name" value="GGT_peptidase"/>
</dbReference>
<evidence type="ECO:0000256" key="7">
    <source>
        <dbReference type="ARBA" id="ARBA00023315"/>
    </source>
</evidence>
<evidence type="ECO:0000256" key="5">
    <source>
        <dbReference type="ARBA" id="ARBA00022801"/>
    </source>
</evidence>
<keyword evidence="5 11" id="KW-0378">Hydrolase</keyword>
<dbReference type="InterPro" id="IPR043137">
    <property type="entry name" value="GGT_ssub_C"/>
</dbReference>
<feature type="chain" id="PRO_5001722686" description="Glutathione hydrolase proenzyme" evidence="13">
    <location>
        <begin position="23"/>
        <end position="587"/>
    </location>
</feature>
<gene>
    <name evidence="14" type="primary">ggt</name>
    <name evidence="14" type="ORF">XBKB1_150023</name>
</gene>
<organism evidence="14 15">
    <name type="scientific">Xenorhabdus bovienii str. kraussei Becker Underwood</name>
    <dbReference type="NCBI Taxonomy" id="1398204"/>
    <lineage>
        <taxon>Bacteria</taxon>
        <taxon>Pseudomonadati</taxon>
        <taxon>Pseudomonadota</taxon>
        <taxon>Gammaproteobacteria</taxon>
        <taxon>Enterobacterales</taxon>
        <taxon>Morganellaceae</taxon>
        <taxon>Xenorhabdus</taxon>
    </lineage>
</organism>
<dbReference type="PRINTS" id="PR01210">
    <property type="entry name" value="GGTRANSPTASE"/>
</dbReference>
<comment type="catalytic activity">
    <reaction evidence="1 11">
        <text>an S-substituted glutathione + H2O = an S-substituted L-cysteinylglycine + L-glutamate</text>
        <dbReference type="Rhea" id="RHEA:59468"/>
        <dbReference type="ChEBI" id="CHEBI:15377"/>
        <dbReference type="ChEBI" id="CHEBI:29985"/>
        <dbReference type="ChEBI" id="CHEBI:90779"/>
        <dbReference type="ChEBI" id="CHEBI:143103"/>
        <dbReference type="EC" id="3.4.19.13"/>
    </reaction>
</comment>
<dbReference type="SUPFAM" id="SSF56235">
    <property type="entry name" value="N-terminal nucleophile aminohydrolases (Ntn hydrolases)"/>
    <property type="match status" value="1"/>
</dbReference>
<feature type="binding site" evidence="10">
    <location>
        <begin position="445"/>
        <end position="446"/>
    </location>
    <ligand>
        <name>L-glutamate</name>
        <dbReference type="ChEBI" id="CHEBI:29985"/>
    </ligand>
</feature>
<evidence type="ECO:0000256" key="9">
    <source>
        <dbReference type="PIRSR" id="PIRSR600101-1"/>
    </source>
</evidence>
<dbReference type="EC" id="3.4.19.13" evidence="11"/>
<evidence type="ECO:0000256" key="13">
    <source>
        <dbReference type="SAM" id="SignalP"/>
    </source>
</evidence>
<dbReference type="InterPro" id="IPR055262">
    <property type="entry name" value="GGT_CS"/>
</dbReference>
<comment type="catalytic activity">
    <reaction evidence="8 11">
        <text>an N-terminal (5-L-glutamyl)-[peptide] + an alpha-amino acid = 5-L-glutamyl amino acid + an N-terminal L-alpha-aminoacyl-[peptide]</text>
        <dbReference type="Rhea" id="RHEA:23904"/>
        <dbReference type="Rhea" id="RHEA-COMP:9780"/>
        <dbReference type="Rhea" id="RHEA-COMP:9795"/>
        <dbReference type="ChEBI" id="CHEBI:77644"/>
        <dbReference type="ChEBI" id="CHEBI:78597"/>
        <dbReference type="ChEBI" id="CHEBI:78599"/>
        <dbReference type="ChEBI" id="CHEBI:78608"/>
        <dbReference type="EC" id="2.3.2.2"/>
    </reaction>
</comment>
<name>A0A077PTE7_XENBV</name>
<feature type="active site" description="Nucleophile" evidence="9">
    <location>
        <position position="374"/>
    </location>
</feature>
<dbReference type="GO" id="GO:0103068">
    <property type="term" value="F:leukotriene C4 gamma-glutamyl transferase activity"/>
    <property type="evidence" value="ECO:0007669"/>
    <property type="project" value="UniProtKB-EC"/>
</dbReference>
<feature type="signal peptide" evidence="13">
    <location>
        <begin position="1"/>
        <end position="22"/>
    </location>
</feature>